<dbReference type="Proteomes" id="UP000198931">
    <property type="component" value="Unassembled WGS sequence"/>
</dbReference>
<evidence type="ECO:0000313" key="1">
    <source>
        <dbReference type="EMBL" id="SFH85817.1"/>
    </source>
</evidence>
<dbReference type="STRING" id="1125876.SAMN05443292_0448"/>
<protein>
    <submittedName>
        <fullName evidence="1">Uncharacterized protein</fullName>
    </submittedName>
</protein>
<name>A0A1I3DGE9_9FLAO</name>
<gene>
    <name evidence="1" type="ORF">SAMN05443292_0448</name>
</gene>
<reference evidence="1 2" key="1">
    <citation type="submission" date="2016-10" db="EMBL/GenBank/DDBJ databases">
        <authorList>
            <person name="de Groot N.N."/>
        </authorList>
    </citation>
    <scope>NUCLEOTIDE SEQUENCE [LARGE SCALE GENOMIC DNA]</scope>
    <source>
        <strain evidence="1 2">DSM 26000</strain>
    </source>
</reference>
<sequence>MVKLKIMETATLKEINNLLKDASPKVLERTLGYIEGILTNSKENDFHKQNLNYQLSDGQMIELDEMEDLKDEDFISAGEFHKSVEEKYGF</sequence>
<organism evidence="1 2">
    <name type="scientific">Halpernia frigidisoli</name>
    <dbReference type="NCBI Taxonomy" id="1125876"/>
    <lineage>
        <taxon>Bacteria</taxon>
        <taxon>Pseudomonadati</taxon>
        <taxon>Bacteroidota</taxon>
        <taxon>Flavobacteriia</taxon>
        <taxon>Flavobacteriales</taxon>
        <taxon>Weeksellaceae</taxon>
        <taxon>Chryseobacterium group</taxon>
        <taxon>Halpernia</taxon>
    </lineage>
</organism>
<accession>A0A1I3DGE9</accession>
<dbReference type="AlphaFoldDB" id="A0A1I3DGE9"/>
<evidence type="ECO:0000313" key="2">
    <source>
        <dbReference type="Proteomes" id="UP000198931"/>
    </source>
</evidence>
<keyword evidence="2" id="KW-1185">Reference proteome</keyword>
<dbReference type="EMBL" id="FOQT01000001">
    <property type="protein sequence ID" value="SFH85817.1"/>
    <property type="molecule type" value="Genomic_DNA"/>
</dbReference>
<proteinExistence type="predicted"/>